<keyword evidence="4" id="KW-1185">Reference proteome</keyword>
<dbReference type="InterPro" id="IPR036390">
    <property type="entry name" value="WH_DNA-bd_sf"/>
</dbReference>
<feature type="domain" description="NrtR DNA-binding winged helix" evidence="2">
    <location>
        <begin position="158"/>
        <end position="212"/>
    </location>
</feature>
<dbReference type="PANTHER" id="PTHR43736:SF4">
    <property type="entry name" value="SLR1690 PROTEIN"/>
    <property type="match status" value="1"/>
</dbReference>
<accession>A0ABT3RZ84</accession>
<sequence length="214" mass="23596">MTDEYRDASGRRLTDYPRPSVAVDTAVLTVPPGGPLSVVQVRDATEGDWRLPGTFVHEGERLADAVLRSLRQKAGVSGLAPQQLHVFDDPARDDRGWVLSVAHLDVVPAHALDPDEPRVRLAPVVEARGMVHGHDDILGFAVARLRSVYGTTPDPHVLLDEPFTMSELRQLHEAVLGERLLPDSFRRAMLPKLVATDTKRADGPGKPATRYRRE</sequence>
<evidence type="ECO:0000313" key="4">
    <source>
        <dbReference type="Proteomes" id="UP001207276"/>
    </source>
</evidence>
<dbReference type="Gene3D" id="3.90.79.10">
    <property type="entry name" value="Nucleoside Triphosphate Pyrophosphohydrolase"/>
    <property type="match status" value="1"/>
</dbReference>
<feature type="domain" description="Nudix hydrolase" evidence="1">
    <location>
        <begin position="27"/>
        <end position="115"/>
    </location>
</feature>
<reference evidence="3 4" key="1">
    <citation type="submission" date="2022-11" db="EMBL/GenBank/DDBJ databases">
        <title>Taxonomy of Curtobacterium flaccumfaciens.</title>
        <authorList>
            <person name="Osdaghi E."/>
            <person name="Taghavi S.M."/>
            <person name="Hamidizade M."/>
            <person name="Abachi H."/>
            <person name="Fazliarab A."/>
            <person name="Baeyen S."/>
            <person name="Portier P."/>
            <person name="Van Vaerenbergh J."/>
            <person name="Jacques M.-A."/>
        </authorList>
    </citation>
    <scope>NUCLEOTIDE SEQUENCE [LARGE SCALE GENOMIC DNA]</scope>
    <source>
        <strain evidence="3 4">LMG 3715</strain>
    </source>
</reference>
<name>A0ABT3RZ84_9MICO</name>
<comment type="caution">
    <text evidence="3">The sequence shown here is derived from an EMBL/GenBank/DDBJ whole genome shotgun (WGS) entry which is preliminary data.</text>
</comment>
<evidence type="ECO:0000313" key="3">
    <source>
        <dbReference type="EMBL" id="MCX2847898.1"/>
    </source>
</evidence>
<dbReference type="EMBL" id="JAPJDE010000001">
    <property type="protein sequence ID" value="MCX2847898.1"/>
    <property type="molecule type" value="Genomic_DNA"/>
</dbReference>
<dbReference type="InterPro" id="IPR000086">
    <property type="entry name" value="NUDIX_hydrolase_dom"/>
</dbReference>
<dbReference type="Pfam" id="PF00293">
    <property type="entry name" value="NUDIX"/>
    <property type="match status" value="1"/>
</dbReference>
<dbReference type="InterPro" id="IPR015797">
    <property type="entry name" value="NUDIX_hydrolase-like_dom_sf"/>
</dbReference>
<proteinExistence type="predicted"/>
<dbReference type="Pfam" id="PF21906">
    <property type="entry name" value="WHD_NrtR"/>
    <property type="match status" value="1"/>
</dbReference>
<dbReference type="SUPFAM" id="SSF46785">
    <property type="entry name" value="Winged helix' DNA-binding domain"/>
    <property type="match status" value="1"/>
</dbReference>
<dbReference type="PANTHER" id="PTHR43736">
    <property type="entry name" value="ADP-RIBOSE PYROPHOSPHATASE"/>
    <property type="match status" value="1"/>
</dbReference>
<dbReference type="CDD" id="cd18873">
    <property type="entry name" value="NUDIX_NadM_like"/>
    <property type="match status" value="1"/>
</dbReference>
<dbReference type="Proteomes" id="UP001207276">
    <property type="component" value="Unassembled WGS sequence"/>
</dbReference>
<dbReference type="InterPro" id="IPR054105">
    <property type="entry name" value="WHD_NrtR"/>
</dbReference>
<dbReference type="InterPro" id="IPR036388">
    <property type="entry name" value="WH-like_DNA-bd_sf"/>
</dbReference>
<gene>
    <name evidence="3" type="ORF">ORG12_04345</name>
</gene>
<evidence type="ECO:0000259" key="2">
    <source>
        <dbReference type="Pfam" id="PF21906"/>
    </source>
</evidence>
<organism evidence="3 4">
    <name type="scientific">Curtobacterium poinsettiae</name>
    <dbReference type="NCBI Taxonomy" id="159612"/>
    <lineage>
        <taxon>Bacteria</taxon>
        <taxon>Bacillati</taxon>
        <taxon>Actinomycetota</taxon>
        <taxon>Actinomycetes</taxon>
        <taxon>Micrococcales</taxon>
        <taxon>Microbacteriaceae</taxon>
        <taxon>Curtobacterium</taxon>
    </lineage>
</organism>
<dbReference type="SUPFAM" id="SSF55811">
    <property type="entry name" value="Nudix"/>
    <property type="match status" value="1"/>
</dbReference>
<protein>
    <submittedName>
        <fullName evidence="3">NUDIX domain-containing protein</fullName>
    </submittedName>
</protein>
<dbReference type="RefSeq" id="WP_214519982.1">
    <property type="nucleotide sequence ID" value="NZ_CP104934.1"/>
</dbReference>
<dbReference type="Gene3D" id="1.10.10.10">
    <property type="entry name" value="Winged helix-like DNA-binding domain superfamily/Winged helix DNA-binding domain"/>
    <property type="match status" value="1"/>
</dbReference>
<evidence type="ECO:0000259" key="1">
    <source>
        <dbReference type="Pfam" id="PF00293"/>
    </source>
</evidence>